<evidence type="ECO:0000256" key="1">
    <source>
        <dbReference type="SAM" id="MobiDB-lite"/>
    </source>
</evidence>
<dbReference type="AlphaFoldDB" id="W1VK89"/>
<evidence type="ECO:0000313" key="3">
    <source>
        <dbReference type="Proteomes" id="UP000018852"/>
    </source>
</evidence>
<proteinExistence type="predicted"/>
<feature type="compositionally biased region" description="Low complexity" evidence="1">
    <location>
        <begin position="12"/>
        <end position="23"/>
    </location>
</feature>
<sequence length="32" mass="3094">SAAGTTAEGDEAVQAAPVTVTAVELGEPPAKR</sequence>
<reference evidence="2 3" key="1">
    <citation type="submission" date="2013-12" db="EMBL/GenBank/DDBJ databases">
        <title>A Varibaculum cambriense genome reconstructed from a premature infant gut community with otherwise low bacterial novelty that shifts toward anaerobic metabolism during the third week of life.</title>
        <authorList>
            <person name="Brown C.T."/>
            <person name="Sharon I."/>
            <person name="Thomas B.C."/>
            <person name="Castelle C.J."/>
            <person name="Morowitz M.J."/>
            <person name="Banfield J.F."/>
        </authorList>
    </citation>
    <scope>NUCLEOTIDE SEQUENCE [LARGE SCALE GENOMIC DNA]</scope>
    <source>
        <strain evidence="3">DORA_12</strain>
    </source>
</reference>
<gene>
    <name evidence="2" type="ORF">Q605_AUC00321G0003</name>
</gene>
<dbReference type="Proteomes" id="UP000018852">
    <property type="component" value="Unassembled WGS sequence"/>
</dbReference>
<name>W1VK89_9ACTO</name>
<accession>W1VK89</accession>
<evidence type="ECO:0000313" key="2">
    <source>
        <dbReference type="EMBL" id="ETJ06322.1"/>
    </source>
</evidence>
<feature type="non-terminal residue" evidence="2">
    <location>
        <position position="1"/>
    </location>
</feature>
<feature type="region of interest" description="Disordered" evidence="1">
    <location>
        <begin position="1"/>
        <end position="32"/>
    </location>
</feature>
<dbReference type="EMBL" id="AZLV01000321">
    <property type="protein sequence ID" value="ETJ06322.1"/>
    <property type="molecule type" value="Genomic_DNA"/>
</dbReference>
<comment type="caution">
    <text evidence="2">The sequence shown here is derived from an EMBL/GenBank/DDBJ whole genome shotgun (WGS) entry which is preliminary data.</text>
</comment>
<dbReference type="GO" id="GO:0016874">
    <property type="term" value="F:ligase activity"/>
    <property type="evidence" value="ECO:0007669"/>
    <property type="project" value="UniProtKB-KW"/>
</dbReference>
<keyword evidence="2" id="KW-0436">Ligase</keyword>
<organism evidence="2 3">
    <name type="scientific">Actinomyces urogenitalis DORA_12</name>
    <dbReference type="NCBI Taxonomy" id="1403939"/>
    <lineage>
        <taxon>Bacteria</taxon>
        <taxon>Bacillati</taxon>
        <taxon>Actinomycetota</taxon>
        <taxon>Actinomycetes</taxon>
        <taxon>Actinomycetales</taxon>
        <taxon>Actinomycetaceae</taxon>
        <taxon>Actinomyces</taxon>
    </lineage>
</organism>
<protein>
    <submittedName>
        <fullName evidence="2">Valine-tRNA ligase</fullName>
    </submittedName>
</protein>